<keyword evidence="6 8" id="KW-1133">Transmembrane helix</keyword>
<dbReference type="GO" id="GO:0006508">
    <property type="term" value="P:proteolysis"/>
    <property type="evidence" value="ECO:0007669"/>
    <property type="project" value="UniProtKB-KW"/>
</dbReference>
<feature type="transmembrane region" description="Helical" evidence="8">
    <location>
        <begin position="85"/>
        <end position="102"/>
    </location>
</feature>
<keyword evidence="7 8" id="KW-0472">Membrane</keyword>
<dbReference type="GO" id="GO:0009372">
    <property type="term" value="P:quorum sensing"/>
    <property type="evidence" value="ECO:0007669"/>
    <property type="project" value="UniProtKB-UniRule"/>
</dbReference>
<proteinExistence type="inferred from homology"/>
<dbReference type="GO" id="GO:0008233">
    <property type="term" value="F:peptidase activity"/>
    <property type="evidence" value="ECO:0007669"/>
    <property type="project" value="UniProtKB-UniRule"/>
</dbReference>
<evidence type="ECO:0000256" key="8">
    <source>
        <dbReference type="HAMAP-Rule" id="MF_00784"/>
    </source>
</evidence>
<evidence type="ECO:0000256" key="4">
    <source>
        <dbReference type="ARBA" id="ARBA00022692"/>
    </source>
</evidence>
<evidence type="ECO:0000256" key="1">
    <source>
        <dbReference type="ARBA" id="ARBA00022475"/>
    </source>
</evidence>
<feature type="transmembrane region" description="Helical" evidence="8">
    <location>
        <begin position="147"/>
        <end position="165"/>
    </location>
</feature>
<evidence type="ECO:0000313" key="9">
    <source>
        <dbReference type="EMBL" id="MBI6874170.1"/>
    </source>
</evidence>
<evidence type="ECO:0000256" key="2">
    <source>
        <dbReference type="ARBA" id="ARBA00022654"/>
    </source>
</evidence>
<name>A0A934M4M2_9CLOT</name>
<evidence type="ECO:0000256" key="5">
    <source>
        <dbReference type="ARBA" id="ARBA00022801"/>
    </source>
</evidence>
<evidence type="ECO:0000256" key="3">
    <source>
        <dbReference type="ARBA" id="ARBA00022670"/>
    </source>
</evidence>
<comment type="subcellular location">
    <subcellularLocation>
        <location evidence="8">Cell membrane</location>
        <topology evidence="8">Multi-pass membrane protein</topology>
    </subcellularLocation>
</comment>
<sequence length="200" mass="22765">MDIAEKLSEKCTSFIKDNTNKTETELEKIQYGIHVILINIFKLILLFLTAYFLGILNYTIVAYVSFATLRSFANGIHADSSIKCIITNYIIFFGNVYLSLNFSLKKAHVATIFVISLILIILYAPADTEERPLMSKNLRDKLKVKSILIVLGFGIVTLLLPGSVYTNLITYSTLQESILITPMIYIIFGKKYKNYERIKI</sequence>
<keyword evidence="3 8" id="KW-0645">Protease</keyword>
<dbReference type="EC" id="3.4.-.-" evidence="8"/>
<dbReference type="HAMAP" id="MF_00784">
    <property type="entry name" value="AgrB"/>
    <property type="match status" value="1"/>
</dbReference>
<comment type="similarity">
    <text evidence="8">Belongs to the AgrB family.</text>
</comment>
<keyword evidence="10" id="KW-1185">Reference proteome</keyword>
<dbReference type="Pfam" id="PF04647">
    <property type="entry name" value="AgrB"/>
    <property type="match status" value="1"/>
</dbReference>
<evidence type="ECO:0000256" key="7">
    <source>
        <dbReference type="ARBA" id="ARBA00023136"/>
    </source>
</evidence>
<organism evidence="9 10">
    <name type="scientific">Clostridium aciditolerans</name>
    <dbReference type="NCBI Taxonomy" id="339861"/>
    <lineage>
        <taxon>Bacteria</taxon>
        <taxon>Bacillati</taxon>
        <taxon>Bacillota</taxon>
        <taxon>Clostridia</taxon>
        <taxon>Eubacteriales</taxon>
        <taxon>Clostridiaceae</taxon>
        <taxon>Clostridium</taxon>
    </lineage>
</organism>
<keyword evidence="5 8" id="KW-0378">Hydrolase</keyword>
<accession>A0A934M4M2</accession>
<comment type="caution">
    <text evidence="9">The sequence shown here is derived from an EMBL/GenBank/DDBJ whole genome shotgun (WGS) entry which is preliminary data.</text>
</comment>
<keyword evidence="4 8" id="KW-0812">Transmembrane</keyword>
<dbReference type="SMART" id="SM00793">
    <property type="entry name" value="AgrB"/>
    <property type="match status" value="1"/>
</dbReference>
<dbReference type="EMBL" id="JAEEGB010000019">
    <property type="protein sequence ID" value="MBI6874170.1"/>
    <property type="molecule type" value="Genomic_DNA"/>
</dbReference>
<dbReference type="RefSeq" id="WP_211143576.1">
    <property type="nucleotide sequence ID" value="NZ_JAEEGB010000019.1"/>
</dbReference>
<dbReference type="Proteomes" id="UP000622687">
    <property type="component" value="Unassembled WGS sequence"/>
</dbReference>
<dbReference type="AlphaFoldDB" id="A0A934M4M2"/>
<keyword evidence="2 8" id="KW-0673">Quorum sensing</keyword>
<gene>
    <name evidence="9" type="ORF">I6U51_15915</name>
</gene>
<evidence type="ECO:0000256" key="6">
    <source>
        <dbReference type="ARBA" id="ARBA00022989"/>
    </source>
</evidence>
<evidence type="ECO:0000313" key="10">
    <source>
        <dbReference type="Proteomes" id="UP000622687"/>
    </source>
</evidence>
<dbReference type="GO" id="GO:0005886">
    <property type="term" value="C:plasma membrane"/>
    <property type="evidence" value="ECO:0007669"/>
    <property type="project" value="UniProtKB-SubCell"/>
</dbReference>
<reference evidence="9" key="1">
    <citation type="submission" date="2020-12" db="EMBL/GenBank/DDBJ databases">
        <title>Clostridium thailandense sp. nov., a novel acetogenic bacterium isolated from peat land soil in Thailand.</title>
        <authorList>
            <person name="Chaikitkaew S."/>
            <person name="Birkeland N.K."/>
        </authorList>
    </citation>
    <scope>NUCLEOTIDE SEQUENCE</scope>
    <source>
        <strain evidence="9">DSM 17425</strain>
    </source>
</reference>
<feature type="transmembrane region" description="Helical" evidence="8">
    <location>
        <begin position="108"/>
        <end position="126"/>
    </location>
</feature>
<dbReference type="InterPro" id="IPR006741">
    <property type="entry name" value="AgrB"/>
</dbReference>
<comment type="function">
    <text evidence="8">May be involved in the proteolytic processing of a quorum sensing system signal molecule precursor.</text>
</comment>
<keyword evidence="1 8" id="KW-1003">Cell membrane</keyword>
<protein>
    <recommendedName>
        <fullName evidence="8">Putative AgrB-like protein</fullName>
        <ecNumber evidence="8">3.4.-.-</ecNumber>
    </recommendedName>
</protein>